<evidence type="ECO:0000313" key="2">
    <source>
        <dbReference type="Proteomes" id="UP000271624"/>
    </source>
</evidence>
<reference evidence="1" key="2">
    <citation type="journal article" date="2019" name="Genome Biol. Evol.">
        <title>Day and night: Metabolic profiles and evolutionary relationships of six axenic non-marine cyanobacteria.</title>
        <authorList>
            <person name="Will S.E."/>
            <person name="Henke P."/>
            <person name="Boedeker C."/>
            <person name="Huang S."/>
            <person name="Brinkmann H."/>
            <person name="Rohde M."/>
            <person name="Jarek M."/>
            <person name="Friedl T."/>
            <person name="Seufert S."/>
            <person name="Schumacher M."/>
            <person name="Overmann J."/>
            <person name="Neumann-Schaal M."/>
            <person name="Petersen J."/>
        </authorList>
    </citation>
    <scope>NUCLEOTIDE SEQUENCE [LARGE SCALE GENOMIC DNA]</scope>
    <source>
        <strain evidence="1">PCC 7102</strain>
    </source>
</reference>
<reference evidence="1" key="1">
    <citation type="submission" date="2018-12" db="EMBL/GenBank/DDBJ databases">
        <authorList>
            <person name="Will S."/>
            <person name="Neumann-Schaal M."/>
            <person name="Henke P."/>
        </authorList>
    </citation>
    <scope>NUCLEOTIDE SEQUENCE</scope>
    <source>
        <strain evidence="1">PCC 7102</strain>
    </source>
</reference>
<evidence type="ECO:0000313" key="1">
    <source>
        <dbReference type="EMBL" id="RUS95280.1"/>
    </source>
</evidence>
<sequence>MQKALTEMNIQLHRVISDITGTTGMAIINAIVSGERDPKKLAELKDEHIRASCTSIAAALTGDYRPELVFVLSQELGLYKFYQTQITECDAQIEECLARFADKIDVKINPRGLAKTSWQKATRKCSPV</sequence>
<accession>A0A3S1A852</accession>
<dbReference type="EMBL" id="RSCL01000042">
    <property type="protein sequence ID" value="RUS95280.1"/>
    <property type="molecule type" value="Genomic_DNA"/>
</dbReference>
<gene>
    <name evidence="1" type="ORF">DSM106972_090560</name>
</gene>
<comment type="caution">
    <text evidence="1">The sequence shown here is derived from an EMBL/GenBank/DDBJ whole genome shotgun (WGS) entry which is preliminary data.</text>
</comment>
<keyword evidence="2" id="KW-1185">Reference proteome</keyword>
<dbReference type="AlphaFoldDB" id="A0A3S1A852"/>
<protein>
    <submittedName>
        <fullName evidence="1">Uncharacterized protein</fullName>
    </submittedName>
</protein>
<organism evidence="1 2">
    <name type="scientific">Dulcicalothrix desertica PCC 7102</name>
    <dbReference type="NCBI Taxonomy" id="232991"/>
    <lineage>
        <taxon>Bacteria</taxon>
        <taxon>Bacillati</taxon>
        <taxon>Cyanobacteriota</taxon>
        <taxon>Cyanophyceae</taxon>
        <taxon>Nostocales</taxon>
        <taxon>Calotrichaceae</taxon>
        <taxon>Dulcicalothrix</taxon>
    </lineage>
</organism>
<name>A0A3S1A852_9CYAN</name>
<dbReference type="Proteomes" id="UP000271624">
    <property type="component" value="Unassembled WGS sequence"/>
</dbReference>
<proteinExistence type="predicted"/>